<dbReference type="AlphaFoldDB" id="A0AAV1JYM6"/>
<feature type="region of interest" description="Disordered" evidence="1">
    <location>
        <begin position="120"/>
        <end position="146"/>
    </location>
</feature>
<proteinExistence type="predicted"/>
<sequence>MASKNSCPGCTDESDSEEEGKDHIQVIQCPYSPSTIEPEYEETQNKVCCMRNADAKEQDQPPPGFTARISVNIGNQACDKTGVCSSNQLPRQGKSNTNLQQTKLNLVAQNDTHQCPPGSCCANDGTEHPSKPNQSMQGSKKLSSQGVIHRKQDISLTKKSSQRNISNEVTSLININAAQNVTADAEAPCCANAYTKLKPEPPLPPKGISATSRPGYIVNKETPDHDHVPQTSQCMAGGSGCMHGIASIMGQNPVTSTVKDQSRDRNSTCCCKGGKSKTITRLEEGTICDSVKCLANHKKDCPCIYPPGYSQFTCAGNITGNCKCGQLR</sequence>
<evidence type="ECO:0000313" key="2">
    <source>
        <dbReference type="EMBL" id="CAK1554384.1"/>
    </source>
</evidence>
<name>A0AAV1JYM6_9NEOP</name>
<comment type="caution">
    <text evidence="2">The sequence shown here is derived from an EMBL/GenBank/DDBJ whole genome shotgun (WGS) entry which is preliminary data.</text>
</comment>
<dbReference type="EMBL" id="CAVLEF010000278">
    <property type="protein sequence ID" value="CAK1554384.1"/>
    <property type="molecule type" value="Genomic_DNA"/>
</dbReference>
<dbReference type="Proteomes" id="UP001497472">
    <property type="component" value="Unassembled WGS sequence"/>
</dbReference>
<protein>
    <submittedName>
        <fullName evidence="2">Uncharacterized protein</fullName>
    </submittedName>
</protein>
<gene>
    <name evidence="2" type="ORF">LNINA_LOCUS13305</name>
</gene>
<feature type="region of interest" description="Disordered" evidence="1">
    <location>
        <begin position="1"/>
        <end position="23"/>
    </location>
</feature>
<evidence type="ECO:0000313" key="3">
    <source>
        <dbReference type="Proteomes" id="UP001497472"/>
    </source>
</evidence>
<keyword evidence="3" id="KW-1185">Reference proteome</keyword>
<feature type="compositionally biased region" description="Polar residues" evidence="1">
    <location>
        <begin position="131"/>
        <end position="146"/>
    </location>
</feature>
<accession>A0AAV1JYM6</accession>
<reference evidence="2 3" key="1">
    <citation type="submission" date="2023-11" db="EMBL/GenBank/DDBJ databases">
        <authorList>
            <person name="Okamura Y."/>
        </authorList>
    </citation>
    <scope>NUCLEOTIDE SEQUENCE [LARGE SCALE GENOMIC DNA]</scope>
</reference>
<evidence type="ECO:0000256" key="1">
    <source>
        <dbReference type="SAM" id="MobiDB-lite"/>
    </source>
</evidence>
<organism evidence="2 3">
    <name type="scientific">Leptosia nina</name>
    <dbReference type="NCBI Taxonomy" id="320188"/>
    <lineage>
        <taxon>Eukaryota</taxon>
        <taxon>Metazoa</taxon>
        <taxon>Ecdysozoa</taxon>
        <taxon>Arthropoda</taxon>
        <taxon>Hexapoda</taxon>
        <taxon>Insecta</taxon>
        <taxon>Pterygota</taxon>
        <taxon>Neoptera</taxon>
        <taxon>Endopterygota</taxon>
        <taxon>Lepidoptera</taxon>
        <taxon>Glossata</taxon>
        <taxon>Ditrysia</taxon>
        <taxon>Papilionoidea</taxon>
        <taxon>Pieridae</taxon>
        <taxon>Pierinae</taxon>
        <taxon>Leptosia</taxon>
    </lineage>
</organism>